<dbReference type="OrthoDB" id="9799199at2"/>
<keyword evidence="21" id="KW-1185">Reference proteome</keyword>
<evidence type="ECO:0000256" key="1">
    <source>
        <dbReference type="ARBA" id="ARBA00001698"/>
    </source>
</evidence>
<organism evidence="20 21">
    <name type="scientific">Clostridium acidisoli DSM 12555</name>
    <dbReference type="NCBI Taxonomy" id="1121291"/>
    <lineage>
        <taxon>Bacteria</taxon>
        <taxon>Bacillati</taxon>
        <taxon>Bacillota</taxon>
        <taxon>Clostridia</taxon>
        <taxon>Eubacteriales</taxon>
        <taxon>Clostridiaceae</taxon>
        <taxon>Clostridium</taxon>
    </lineage>
</organism>
<feature type="transmembrane region" description="Helical" evidence="19">
    <location>
        <begin position="49"/>
        <end position="67"/>
    </location>
</feature>
<evidence type="ECO:0000313" key="20">
    <source>
        <dbReference type="EMBL" id="SMC21673.1"/>
    </source>
</evidence>
<comment type="subcellular location">
    <subcellularLocation>
        <location evidence="2">Cell membrane</location>
        <topology evidence="2">Multi-pass membrane protein</topology>
    </subcellularLocation>
</comment>
<keyword evidence="8" id="KW-1003">Cell membrane</keyword>
<dbReference type="Pfam" id="PF01148">
    <property type="entry name" value="CTP_transf_1"/>
    <property type="match status" value="1"/>
</dbReference>
<feature type="transmembrane region" description="Helical" evidence="19">
    <location>
        <begin position="180"/>
        <end position="201"/>
    </location>
</feature>
<keyword evidence="12 18" id="KW-0548">Nucleotidyltransferase</keyword>
<comment type="catalytic activity">
    <reaction evidence="1 18">
        <text>a 1,2-diacyl-sn-glycero-3-phosphate + CTP + H(+) = a CDP-1,2-diacyl-sn-glycerol + diphosphate</text>
        <dbReference type="Rhea" id="RHEA:16229"/>
        <dbReference type="ChEBI" id="CHEBI:15378"/>
        <dbReference type="ChEBI" id="CHEBI:33019"/>
        <dbReference type="ChEBI" id="CHEBI:37563"/>
        <dbReference type="ChEBI" id="CHEBI:58332"/>
        <dbReference type="ChEBI" id="CHEBI:58608"/>
        <dbReference type="EC" id="2.7.7.41"/>
    </reaction>
</comment>
<keyword evidence="15 19" id="KW-0472">Membrane</keyword>
<gene>
    <name evidence="20" type="ORF">SAMN02745134_01408</name>
</gene>
<evidence type="ECO:0000256" key="12">
    <source>
        <dbReference type="ARBA" id="ARBA00022695"/>
    </source>
</evidence>
<feature type="transmembrane region" description="Helical" evidence="19">
    <location>
        <begin position="139"/>
        <end position="159"/>
    </location>
</feature>
<evidence type="ECO:0000256" key="6">
    <source>
        <dbReference type="ARBA" id="ARBA00012487"/>
    </source>
</evidence>
<feature type="transmembrane region" description="Helical" evidence="19">
    <location>
        <begin position="73"/>
        <end position="90"/>
    </location>
</feature>
<keyword evidence="10 18" id="KW-0808">Transferase</keyword>
<evidence type="ECO:0000313" key="21">
    <source>
        <dbReference type="Proteomes" id="UP000192468"/>
    </source>
</evidence>
<keyword evidence="14" id="KW-0443">Lipid metabolism</keyword>
<dbReference type="Proteomes" id="UP000192468">
    <property type="component" value="Unassembled WGS sequence"/>
</dbReference>
<evidence type="ECO:0000256" key="13">
    <source>
        <dbReference type="ARBA" id="ARBA00022989"/>
    </source>
</evidence>
<evidence type="ECO:0000256" key="15">
    <source>
        <dbReference type="ARBA" id="ARBA00023136"/>
    </source>
</evidence>
<dbReference type="InterPro" id="IPR000374">
    <property type="entry name" value="PC_trans"/>
</dbReference>
<dbReference type="UniPathway" id="UPA00557">
    <property type="reaction ID" value="UER00614"/>
</dbReference>
<feature type="transmembrane region" description="Helical" evidence="19">
    <location>
        <begin position="6"/>
        <end position="37"/>
    </location>
</feature>
<evidence type="ECO:0000256" key="4">
    <source>
        <dbReference type="ARBA" id="ARBA00005189"/>
    </source>
</evidence>
<dbReference type="PANTHER" id="PTHR46382">
    <property type="entry name" value="PHOSPHATIDATE CYTIDYLYLTRANSFERASE"/>
    <property type="match status" value="1"/>
</dbReference>
<evidence type="ECO:0000256" key="5">
    <source>
        <dbReference type="ARBA" id="ARBA00010185"/>
    </source>
</evidence>
<evidence type="ECO:0000256" key="19">
    <source>
        <dbReference type="SAM" id="Phobius"/>
    </source>
</evidence>
<keyword evidence="16" id="KW-0594">Phospholipid biosynthesis</keyword>
<evidence type="ECO:0000256" key="8">
    <source>
        <dbReference type="ARBA" id="ARBA00022475"/>
    </source>
</evidence>
<evidence type="ECO:0000256" key="14">
    <source>
        <dbReference type="ARBA" id="ARBA00023098"/>
    </source>
</evidence>
<sequence>MNKRYIGAVILMPLVIFLLLGGIYLQALTLILSLFGMYEFYKVIRNEKINPISIVGYILCIIYYIILSNNLEFKYIMFIFTVAVFIMFCIPTLNTKYNFIDISVTMLGFIYVAMFFSFIVLVNLKTVTISNHQIAIGKYFVWLIFIASWMCDTTAYYSGRYLGKHKLCPKVSPKKTVEGSLGGLIGSILSCLLFGYIINTYVSDINLLHINLVHYAVIGLLCGVFSQFGDLAASSIKRYVKVKDYSNLIPGHGGILDRFDSILFSGVIVYYYVSFILNM</sequence>
<evidence type="ECO:0000256" key="10">
    <source>
        <dbReference type="ARBA" id="ARBA00022679"/>
    </source>
</evidence>
<protein>
    <recommendedName>
        <fullName evidence="7 18">Phosphatidate cytidylyltransferase</fullName>
        <ecNumber evidence="6 18">2.7.7.41</ecNumber>
    </recommendedName>
</protein>
<evidence type="ECO:0000256" key="18">
    <source>
        <dbReference type="RuleBase" id="RU003938"/>
    </source>
</evidence>
<comment type="pathway">
    <text evidence="3 18">Phospholipid metabolism; CDP-diacylglycerol biosynthesis; CDP-diacylglycerol from sn-glycerol 3-phosphate: step 3/3.</text>
</comment>
<feature type="transmembrane region" description="Helical" evidence="19">
    <location>
        <begin position="213"/>
        <end position="234"/>
    </location>
</feature>
<evidence type="ECO:0000256" key="17">
    <source>
        <dbReference type="ARBA" id="ARBA00023264"/>
    </source>
</evidence>
<feature type="transmembrane region" description="Helical" evidence="19">
    <location>
        <begin position="255"/>
        <end position="273"/>
    </location>
</feature>
<evidence type="ECO:0000256" key="9">
    <source>
        <dbReference type="ARBA" id="ARBA00022516"/>
    </source>
</evidence>
<dbReference type="RefSeq" id="WP_084114897.1">
    <property type="nucleotide sequence ID" value="NZ_FWXH01000003.1"/>
</dbReference>
<dbReference type="PANTHER" id="PTHR46382:SF1">
    <property type="entry name" value="PHOSPHATIDATE CYTIDYLYLTRANSFERASE"/>
    <property type="match status" value="1"/>
</dbReference>
<keyword evidence="9" id="KW-0444">Lipid biosynthesis</keyword>
<evidence type="ECO:0000256" key="11">
    <source>
        <dbReference type="ARBA" id="ARBA00022692"/>
    </source>
</evidence>
<dbReference type="GO" id="GO:0016024">
    <property type="term" value="P:CDP-diacylglycerol biosynthetic process"/>
    <property type="evidence" value="ECO:0007669"/>
    <property type="project" value="UniProtKB-UniPathway"/>
</dbReference>
<evidence type="ECO:0000256" key="3">
    <source>
        <dbReference type="ARBA" id="ARBA00005119"/>
    </source>
</evidence>
<dbReference type="STRING" id="1121291.SAMN02745134_01408"/>
<evidence type="ECO:0000256" key="2">
    <source>
        <dbReference type="ARBA" id="ARBA00004651"/>
    </source>
</evidence>
<comment type="similarity">
    <text evidence="5 18">Belongs to the CDS family.</text>
</comment>
<evidence type="ECO:0000256" key="7">
    <source>
        <dbReference type="ARBA" id="ARBA00019373"/>
    </source>
</evidence>
<feature type="transmembrane region" description="Helical" evidence="19">
    <location>
        <begin position="102"/>
        <end position="124"/>
    </location>
</feature>
<name>A0A1W1XCQ4_9CLOT</name>
<keyword evidence="17" id="KW-1208">Phospholipid metabolism</keyword>
<dbReference type="AlphaFoldDB" id="A0A1W1XCQ4"/>
<proteinExistence type="inferred from homology"/>
<dbReference type="EC" id="2.7.7.41" evidence="6 18"/>
<reference evidence="20 21" key="1">
    <citation type="submission" date="2017-04" db="EMBL/GenBank/DDBJ databases">
        <authorList>
            <person name="Afonso C.L."/>
            <person name="Miller P.J."/>
            <person name="Scott M.A."/>
            <person name="Spackman E."/>
            <person name="Goraichik I."/>
            <person name="Dimitrov K.M."/>
            <person name="Suarez D.L."/>
            <person name="Swayne D.E."/>
        </authorList>
    </citation>
    <scope>NUCLEOTIDE SEQUENCE [LARGE SCALE GENOMIC DNA]</scope>
    <source>
        <strain evidence="20 21">DSM 12555</strain>
    </source>
</reference>
<dbReference type="GO" id="GO:0005886">
    <property type="term" value="C:plasma membrane"/>
    <property type="evidence" value="ECO:0007669"/>
    <property type="project" value="UniProtKB-SubCell"/>
</dbReference>
<keyword evidence="11 18" id="KW-0812">Transmembrane</keyword>
<dbReference type="PROSITE" id="PS01315">
    <property type="entry name" value="CDS"/>
    <property type="match status" value="1"/>
</dbReference>
<accession>A0A1W1XCQ4</accession>
<dbReference type="EMBL" id="FWXH01000003">
    <property type="protein sequence ID" value="SMC21673.1"/>
    <property type="molecule type" value="Genomic_DNA"/>
</dbReference>
<keyword evidence="13 19" id="KW-1133">Transmembrane helix</keyword>
<dbReference type="GO" id="GO:0004605">
    <property type="term" value="F:phosphatidate cytidylyltransferase activity"/>
    <property type="evidence" value="ECO:0007669"/>
    <property type="project" value="UniProtKB-EC"/>
</dbReference>
<evidence type="ECO:0000256" key="16">
    <source>
        <dbReference type="ARBA" id="ARBA00023209"/>
    </source>
</evidence>
<comment type="pathway">
    <text evidence="4">Lipid metabolism.</text>
</comment>